<sequence length="117" mass="12627">MKAAILTTILVVTCLVAVINGESGQCSWYGADGQIPPGHPTACGEGFDRYALKVAHKTLPCGTRLRVRNTQNGQTVDVVVNDRGPFVAGRILDLTYQAFGHIADRNLGVIPCDYQRL</sequence>
<dbReference type="PANTHER" id="PTHR34183">
    <property type="entry name" value="ENDOLYTIC PEPTIDOGLYCAN TRANSGLYCOSYLASE RLPA"/>
    <property type="match status" value="1"/>
</dbReference>
<comment type="caution">
    <text evidence="3">The sequence shown here is derived from an EMBL/GenBank/DDBJ whole genome shotgun (WGS) entry which is preliminary data.</text>
</comment>
<feature type="signal peptide" evidence="1">
    <location>
        <begin position="1"/>
        <end position="21"/>
    </location>
</feature>
<organism evidence="3 4">
    <name type="scientific">Orchesella dallaii</name>
    <dbReference type="NCBI Taxonomy" id="48710"/>
    <lineage>
        <taxon>Eukaryota</taxon>
        <taxon>Metazoa</taxon>
        <taxon>Ecdysozoa</taxon>
        <taxon>Arthropoda</taxon>
        <taxon>Hexapoda</taxon>
        <taxon>Collembola</taxon>
        <taxon>Entomobryomorpha</taxon>
        <taxon>Entomobryoidea</taxon>
        <taxon>Orchesellidae</taxon>
        <taxon>Orchesellinae</taxon>
        <taxon>Orchesella</taxon>
    </lineage>
</organism>
<reference evidence="3 4" key="1">
    <citation type="submission" date="2024-08" db="EMBL/GenBank/DDBJ databases">
        <authorList>
            <person name="Cucini C."/>
            <person name="Frati F."/>
        </authorList>
    </citation>
    <scope>NUCLEOTIDE SEQUENCE [LARGE SCALE GENOMIC DNA]</scope>
</reference>
<dbReference type="Gene3D" id="2.40.40.10">
    <property type="entry name" value="RlpA-like domain"/>
    <property type="match status" value="1"/>
</dbReference>
<evidence type="ECO:0000256" key="1">
    <source>
        <dbReference type="SAM" id="SignalP"/>
    </source>
</evidence>
<evidence type="ECO:0000259" key="2">
    <source>
        <dbReference type="Pfam" id="PF03330"/>
    </source>
</evidence>
<dbReference type="PANTHER" id="PTHR34183:SF8">
    <property type="entry name" value="ENDOLYTIC PEPTIDOGLYCAN TRANSGLYCOSYLASE RLPA-RELATED"/>
    <property type="match status" value="1"/>
</dbReference>
<protein>
    <recommendedName>
        <fullName evidence="2">RlpA-like protein double-psi beta-barrel domain-containing protein</fullName>
    </recommendedName>
</protein>
<feature type="chain" id="PRO_5047126569" description="RlpA-like protein double-psi beta-barrel domain-containing protein" evidence="1">
    <location>
        <begin position="22"/>
        <end position="117"/>
    </location>
</feature>
<evidence type="ECO:0000313" key="4">
    <source>
        <dbReference type="Proteomes" id="UP001642540"/>
    </source>
</evidence>
<dbReference type="Proteomes" id="UP001642540">
    <property type="component" value="Unassembled WGS sequence"/>
</dbReference>
<proteinExistence type="predicted"/>
<feature type="domain" description="RlpA-like protein double-psi beta-barrel" evidence="2">
    <location>
        <begin position="23"/>
        <end position="114"/>
    </location>
</feature>
<dbReference type="CDD" id="cd22268">
    <property type="entry name" value="DPBB_RlpA-like"/>
    <property type="match status" value="1"/>
</dbReference>
<keyword evidence="4" id="KW-1185">Reference proteome</keyword>
<dbReference type="InterPro" id="IPR009009">
    <property type="entry name" value="RlpA-like_DPBB"/>
</dbReference>
<evidence type="ECO:0000313" key="3">
    <source>
        <dbReference type="EMBL" id="CAL8093106.1"/>
    </source>
</evidence>
<dbReference type="EMBL" id="CAXLJM020000026">
    <property type="protein sequence ID" value="CAL8093106.1"/>
    <property type="molecule type" value="Genomic_DNA"/>
</dbReference>
<name>A0ABP1Q838_9HEXA</name>
<keyword evidence="1" id="KW-0732">Signal</keyword>
<dbReference type="SUPFAM" id="SSF50685">
    <property type="entry name" value="Barwin-like endoglucanases"/>
    <property type="match status" value="1"/>
</dbReference>
<gene>
    <name evidence="3" type="ORF">ODALV1_LOCUS8410</name>
</gene>
<accession>A0ABP1Q838</accession>
<dbReference type="Pfam" id="PF03330">
    <property type="entry name" value="DPBB_1"/>
    <property type="match status" value="1"/>
</dbReference>
<dbReference type="InterPro" id="IPR036908">
    <property type="entry name" value="RlpA-like_sf"/>
</dbReference>